<keyword evidence="2" id="KW-0812">Transmembrane</keyword>
<organism evidence="3">
    <name type="scientific">Actinoplanes campanulatus</name>
    <dbReference type="NCBI Taxonomy" id="113559"/>
    <lineage>
        <taxon>Bacteria</taxon>
        <taxon>Bacillati</taxon>
        <taxon>Actinomycetota</taxon>
        <taxon>Actinomycetes</taxon>
        <taxon>Micromonosporales</taxon>
        <taxon>Micromonosporaceae</taxon>
        <taxon>Actinoplanes</taxon>
    </lineage>
</organism>
<dbReference type="RefSeq" id="WP_204296689.1">
    <property type="nucleotide sequence ID" value="NZ_BAAAGQ010000005.1"/>
</dbReference>
<name>A0ABQ3WJL0_9ACTN</name>
<comment type="caution">
    <text evidence="3">The sequence shown here is derived from an EMBL/GenBank/DDBJ whole genome shotgun (WGS) entry which is preliminary data.</text>
</comment>
<feature type="compositionally biased region" description="Low complexity" evidence="1">
    <location>
        <begin position="24"/>
        <end position="34"/>
    </location>
</feature>
<proteinExistence type="predicted"/>
<protein>
    <recommendedName>
        <fullName evidence="4">Flagellin N-terminal-like domain-containing protein</fullName>
    </recommendedName>
</protein>
<gene>
    <name evidence="3" type="ORF">Aca07nite_36700</name>
</gene>
<keyword evidence="2" id="KW-0472">Membrane</keyword>
<accession>A0ABQ3WJL0</accession>
<reference evidence="3" key="1">
    <citation type="submission" date="2021-01" db="EMBL/GenBank/DDBJ databases">
        <title>Whole genome shotgun sequence of Actinoplanes capillaceus NBRC 16408.</title>
        <authorList>
            <person name="Komaki H."/>
            <person name="Tamura T."/>
        </authorList>
    </citation>
    <scope>NUCLEOTIDE SEQUENCE [LARGE SCALE GENOMIC DNA]</scope>
    <source>
        <strain evidence="3">NBRC 16408</strain>
    </source>
</reference>
<feature type="region of interest" description="Disordered" evidence="1">
    <location>
        <begin position="1"/>
        <end position="39"/>
    </location>
</feature>
<evidence type="ECO:0000313" key="3">
    <source>
        <dbReference type="EMBL" id="GID46395.1"/>
    </source>
</evidence>
<keyword evidence="2" id="KW-1133">Transmembrane helix</keyword>
<evidence type="ECO:0000256" key="1">
    <source>
        <dbReference type="SAM" id="MobiDB-lite"/>
    </source>
</evidence>
<feature type="transmembrane region" description="Helical" evidence="2">
    <location>
        <begin position="66"/>
        <end position="91"/>
    </location>
</feature>
<sequence>MVQATSSAKGSGESGYRIGSSHDAPIPTGTATSGPAGGGKLPPIVWARTDYGKIMRGDLLGAGRSVVVALIGIAVFIAIGMGIALLVTTIINTLGYDPSSSY</sequence>
<evidence type="ECO:0000256" key="2">
    <source>
        <dbReference type="SAM" id="Phobius"/>
    </source>
</evidence>
<evidence type="ECO:0008006" key="4">
    <source>
        <dbReference type="Google" id="ProtNLM"/>
    </source>
</evidence>
<dbReference type="EMBL" id="BOMF01000071">
    <property type="protein sequence ID" value="GID46395.1"/>
    <property type="molecule type" value="Genomic_DNA"/>
</dbReference>